<dbReference type="Proteomes" id="UP000242146">
    <property type="component" value="Unassembled WGS sequence"/>
</dbReference>
<keyword evidence="3" id="KW-0326">Glycosidase</keyword>
<dbReference type="PANTHER" id="PTHR31308:SF5">
    <property type="entry name" value="ERGOSTERYL-BETA-GLUCOSIDASE"/>
    <property type="match status" value="1"/>
</dbReference>
<feature type="domain" description="Glycoside hydrolase family 5 C-terminal" evidence="5">
    <location>
        <begin position="639"/>
        <end position="726"/>
    </location>
</feature>
<dbReference type="InterPro" id="IPR013780">
    <property type="entry name" value="Glyco_hydro_b"/>
</dbReference>
<dbReference type="Gene3D" id="3.20.20.80">
    <property type="entry name" value="Glycosidases"/>
    <property type="match status" value="2"/>
</dbReference>
<dbReference type="InterPro" id="IPR017853">
    <property type="entry name" value="GH"/>
</dbReference>
<dbReference type="SUPFAM" id="SSF51445">
    <property type="entry name" value="(Trans)glycosidases"/>
    <property type="match status" value="1"/>
</dbReference>
<evidence type="ECO:0000259" key="4">
    <source>
        <dbReference type="Pfam" id="PF00150"/>
    </source>
</evidence>
<dbReference type="Pfam" id="PF18564">
    <property type="entry name" value="Glyco_hydro_5_C"/>
    <property type="match status" value="1"/>
</dbReference>
<comment type="similarity">
    <text evidence="1">Belongs to the glycosyl hydrolase 5 (cellulase A) family.</text>
</comment>
<dbReference type="STRING" id="101127.A0A1X2G9U6"/>
<dbReference type="OrthoDB" id="9971853at2759"/>
<evidence type="ECO:0000256" key="2">
    <source>
        <dbReference type="ARBA" id="ARBA00022801"/>
    </source>
</evidence>
<sequence>MLDLDGPFFIDKDTKQVVHLRGVNVGGGAKLPVGLPSHEQHGFWVDYDRHVTFVGRPFPLDQADIHFQRLVSYGFNLLRFVVTWEAIEHQGPGIYDHDYLEYVIALLKKAAHYEFKVFIDPHQDTWSRQCGGSGHPGWTLPLVGLQVNHFGATIAALVQNMSPDPQAFPRMIWNTNYDRLAAATMFTLFFAGKTFAPRCVVNGKNIQDYLQQHFMDAMGQLIQRVVEAGLADSVVLGYDTMNEPGRGYVECPDLSKLDESDISFKMGLMPTPLQGMALGCGLPCKVANYDFIWSGPKKTGDVLVDPESQRAWMDKDEWARVNTLFGWQRGSDWTDPGCVWQRHGVWQPQNNEPSLLLPDYFSHDPSTGQPVRFAEDFWLPFLAKYIQHVRALQPEAMIFVQPPVLVKPPSLIDSDLDPKQRLFRRLVYTPHWYDGLTLVKKKWCSYNIDFINLNRGNYGSGPLRFVRALCVGEKAIRQCFIRQLTTIREEGYEQIGHYPVLLGEIGIPYDMQNGSPSASSWLSWGSWLWSFLSLAGNKKPTGVRSPVSDQNKAMDASLNATEVAMVHSALWQYVPDNDAQWGDQWNGEDLSLWQQCATLGTSSDARPLFATDDQDQTKPLLGQAHPFPNNTRHLVCLLRPSPRCTAGVPLSMAFTSPTLSSKALYRYEFRPSNTVLRRVTQLFIPSRPFPVQATKVQLSHGEWSVDRQADHYWILCITWQEKDGLQSILLQLQGVEEKEEE</sequence>
<dbReference type="EMBL" id="MCGT01000028">
    <property type="protein sequence ID" value="ORX48787.1"/>
    <property type="molecule type" value="Genomic_DNA"/>
</dbReference>
<feature type="domain" description="Glycoside hydrolase family 5" evidence="4">
    <location>
        <begin position="42"/>
        <end position="126"/>
    </location>
</feature>
<accession>A0A1X2G9U6</accession>
<dbReference type="AlphaFoldDB" id="A0A1X2G9U6"/>
<dbReference type="InterPro" id="IPR001547">
    <property type="entry name" value="Glyco_hydro_5"/>
</dbReference>
<comment type="caution">
    <text evidence="6">The sequence shown here is derived from an EMBL/GenBank/DDBJ whole genome shotgun (WGS) entry which is preliminary data.</text>
</comment>
<evidence type="ECO:0000313" key="7">
    <source>
        <dbReference type="Proteomes" id="UP000242146"/>
    </source>
</evidence>
<evidence type="ECO:0000256" key="1">
    <source>
        <dbReference type="ARBA" id="ARBA00005641"/>
    </source>
</evidence>
<proteinExistence type="inferred from homology"/>
<dbReference type="InterPro" id="IPR052066">
    <property type="entry name" value="Glycosphingolipid_Hydrolases"/>
</dbReference>
<dbReference type="GO" id="GO:0000272">
    <property type="term" value="P:polysaccharide catabolic process"/>
    <property type="evidence" value="ECO:0007669"/>
    <property type="project" value="InterPro"/>
</dbReference>
<evidence type="ECO:0000259" key="5">
    <source>
        <dbReference type="Pfam" id="PF18564"/>
    </source>
</evidence>
<gene>
    <name evidence="6" type="ORF">DM01DRAFT_1338444</name>
</gene>
<dbReference type="GO" id="GO:1904462">
    <property type="term" value="P:ergosteryl 3-beta-D-glucoside catabolic process"/>
    <property type="evidence" value="ECO:0007669"/>
    <property type="project" value="TreeGrafter"/>
</dbReference>
<dbReference type="PANTHER" id="PTHR31308">
    <property type="match status" value="1"/>
</dbReference>
<dbReference type="Gene3D" id="2.60.40.1180">
    <property type="entry name" value="Golgi alpha-mannosidase II"/>
    <property type="match status" value="1"/>
</dbReference>
<evidence type="ECO:0000313" key="6">
    <source>
        <dbReference type="EMBL" id="ORX48787.1"/>
    </source>
</evidence>
<protein>
    <submittedName>
        <fullName evidence="6">Glycoside hydrolase</fullName>
    </submittedName>
</protein>
<name>A0A1X2G9U6_9FUNG</name>
<keyword evidence="7" id="KW-1185">Reference proteome</keyword>
<dbReference type="InterPro" id="IPR041036">
    <property type="entry name" value="GH5_C"/>
</dbReference>
<dbReference type="Pfam" id="PF00150">
    <property type="entry name" value="Cellulase"/>
    <property type="match status" value="1"/>
</dbReference>
<reference evidence="6 7" key="1">
    <citation type="submission" date="2016-07" db="EMBL/GenBank/DDBJ databases">
        <title>Pervasive Adenine N6-methylation of Active Genes in Fungi.</title>
        <authorList>
            <consortium name="DOE Joint Genome Institute"/>
            <person name="Mondo S.J."/>
            <person name="Dannebaum R.O."/>
            <person name="Kuo R.C."/>
            <person name="Labutti K."/>
            <person name="Haridas S."/>
            <person name="Kuo A."/>
            <person name="Salamov A."/>
            <person name="Ahrendt S.R."/>
            <person name="Lipzen A."/>
            <person name="Sullivan W."/>
            <person name="Andreopoulos W.B."/>
            <person name="Clum A."/>
            <person name="Lindquist E."/>
            <person name="Daum C."/>
            <person name="Ramamoorthy G.K."/>
            <person name="Gryganskyi A."/>
            <person name="Culley D."/>
            <person name="Magnuson J.K."/>
            <person name="James T.Y."/>
            <person name="O'Malley M.A."/>
            <person name="Stajich J.E."/>
            <person name="Spatafora J.W."/>
            <person name="Visel A."/>
            <person name="Grigoriev I.V."/>
        </authorList>
    </citation>
    <scope>NUCLEOTIDE SEQUENCE [LARGE SCALE GENOMIC DNA]</scope>
    <source>
        <strain evidence="6 7">NRRL 3301</strain>
    </source>
</reference>
<keyword evidence="2 6" id="KW-0378">Hydrolase</keyword>
<organism evidence="6 7">
    <name type="scientific">Hesseltinella vesiculosa</name>
    <dbReference type="NCBI Taxonomy" id="101127"/>
    <lineage>
        <taxon>Eukaryota</taxon>
        <taxon>Fungi</taxon>
        <taxon>Fungi incertae sedis</taxon>
        <taxon>Mucoromycota</taxon>
        <taxon>Mucoromycotina</taxon>
        <taxon>Mucoromycetes</taxon>
        <taxon>Mucorales</taxon>
        <taxon>Cunninghamellaceae</taxon>
        <taxon>Hesseltinella</taxon>
    </lineage>
</organism>
<evidence type="ECO:0000256" key="3">
    <source>
        <dbReference type="ARBA" id="ARBA00023295"/>
    </source>
</evidence>
<dbReference type="GO" id="GO:0050295">
    <property type="term" value="F:steryl-beta-glucosidase activity"/>
    <property type="evidence" value="ECO:0007669"/>
    <property type="project" value="TreeGrafter"/>
</dbReference>